<dbReference type="Pfam" id="PF02518">
    <property type="entry name" value="HATPase_c"/>
    <property type="match status" value="1"/>
</dbReference>
<evidence type="ECO:0000313" key="7">
    <source>
        <dbReference type="Proteomes" id="UP000325003"/>
    </source>
</evidence>
<sequence>MGGRGGQVFSFGESVEHSIRLAVGVVLVTKTVVFTGQIPGMTESRSELALALCIVTCVTIAGARCLTGRAGLLDLGLCASALVTSFTLAGDITPLPGAANSPITHLVEPMLLAVVVSQGRRFGLLLASISLFFVVLRAQTGGTDGLIYGLQEATFLTGVAAAAYLLVSRMRGASARADAALLTYRMRRADRRDLAENEATTFLHDDLVPTLLAVSMLPDAAETRAASTASLNRLINPDGGSATGALLDQLRAVAAATTIRVTVTARDRSRRPPPPEVEAAFVGATREALRNAARHSGVESARVSVARRLGRIEVAIEDDGVGFDPSRTGVGLRTSVVQRMRAVGGDAMIGSGRRAGTTVSLTWRDPILRRLLGTGSEPYDLVRQSIGDPGRVAALVCGALASGYLTSAALLVPSNGPQPRSAAAAIAALLTVAMLCRALSRGPLSRPWLVAAALIPAAMVFAALPAIPVARLGGLDSWVVEVGSLPILVAAWSVGIRVLCLMLVPSAVVIGTTAVSGGLAPADLPHLLLVQPVNAFFVALIIRGCRTAGRAIALSQSPDRPASDFARRLHDLLGHNYLAISAALAVNAGRGEGSTDAGRLAHAARDCLYLPGDRFAPLRTEFDALRQRGVQLESIVRGPPEPHDGLTRLLQVLHRCDVAVVRIASTRAQVSVVVVPGVSPTDRSRITAALELPWTVVFDTDATVLRWDRQEQIATQPDDRRHAPG</sequence>
<dbReference type="GO" id="GO:0016301">
    <property type="term" value="F:kinase activity"/>
    <property type="evidence" value="ECO:0007669"/>
    <property type="project" value="UniProtKB-KW"/>
</dbReference>
<dbReference type="AlphaFoldDB" id="A0A5B1LLV6"/>
<feature type="transmembrane region" description="Helical" evidence="4">
    <location>
        <begin position="418"/>
        <end position="436"/>
    </location>
</feature>
<dbReference type="SUPFAM" id="SSF55874">
    <property type="entry name" value="ATPase domain of HSP90 chaperone/DNA topoisomerase II/histidine kinase"/>
    <property type="match status" value="1"/>
</dbReference>
<feature type="transmembrane region" description="Helical" evidence="4">
    <location>
        <begin position="146"/>
        <end position="167"/>
    </location>
</feature>
<comment type="caution">
    <text evidence="6">The sequence shown here is derived from an EMBL/GenBank/DDBJ whole genome shotgun (WGS) entry which is preliminary data.</text>
</comment>
<keyword evidence="7" id="KW-1185">Reference proteome</keyword>
<feature type="transmembrane region" description="Helical" evidence="4">
    <location>
        <begin position="448"/>
        <end position="467"/>
    </location>
</feature>
<reference evidence="6 7" key="2">
    <citation type="submission" date="2019-09" db="EMBL/GenBank/DDBJ databases">
        <authorList>
            <person name="Jin C."/>
        </authorList>
    </citation>
    <scope>NUCLEOTIDE SEQUENCE [LARGE SCALE GENOMIC DNA]</scope>
    <source>
        <strain evidence="6 7">BN130099</strain>
    </source>
</reference>
<feature type="transmembrane region" description="Helical" evidence="4">
    <location>
        <begin position="122"/>
        <end position="140"/>
    </location>
</feature>
<keyword evidence="1" id="KW-0808">Transferase</keyword>
<organism evidence="6 7">
    <name type="scientific">Nocardioides humilatus</name>
    <dbReference type="NCBI Taxonomy" id="2607660"/>
    <lineage>
        <taxon>Bacteria</taxon>
        <taxon>Bacillati</taxon>
        <taxon>Actinomycetota</taxon>
        <taxon>Actinomycetes</taxon>
        <taxon>Propionibacteriales</taxon>
        <taxon>Nocardioidaceae</taxon>
        <taxon>Nocardioides</taxon>
    </lineage>
</organism>
<name>A0A5B1LLV6_9ACTN</name>
<keyword evidence="4" id="KW-1133">Transmembrane helix</keyword>
<keyword evidence="3" id="KW-0902">Two-component regulatory system</keyword>
<dbReference type="PANTHER" id="PTHR24421:SF61">
    <property type="entry name" value="OXYGEN SENSOR HISTIDINE KINASE NREB"/>
    <property type="match status" value="1"/>
</dbReference>
<dbReference type="InterPro" id="IPR003594">
    <property type="entry name" value="HATPase_dom"/>
</dbReference>
<evidence type="ECO:0000256" key="1">
    <source>
        <dbReference type="ARBA" id="ARBA00022679"/>
    </source>
</evidence>
<dbReference type="Gene3D" id="3.30.565.10">
    <property type="entry name" value="Histidine kinase-like ATPase, C-terminal domain"/>
    <property type="match status" value="1"/>
</dbReference>
<feature type="transmembrane region" description="Helical" evidence="4">
    <location>
        <begin position="392"/>
        <end position="412"/>
    </location>
</feature>
<dbReference type="Proteomes" id="UP000325003">
    <property type="component" value="Unassembled WGS sequence"/>
</dbReference>
<dbReference type="InterPro" id="IPR036890">
    <property type="entry name" value="HATPase_C_sf"/>
</dbReference>
<reference evidence="6 7" key="1">
    <citation type="submission" date="2019-09" db="EMBL/GenBank/DDBJ databases">
        <title>Nocardioides panacisoli sp. nov., isolated from the soil of a ginseng field.</title>
        <authorList>
            <person name="Cho C."/>
        </authorList>
    </citation>
    <scope>NUCLEOTIDE SEQUENCE [LARGE SCALE GENOMIC DNA]</scope>
    <source>
        <strain evidence="6 7">BN130099</strain>
    </source>
</reference>
<feature type="domain" description="Histidine kinase/HSP90-like ATPase" evidence="5">
    <location>
        <begin position="276"/>
        <end position="367"/>
    </location>
</feature>
<keyword evidence="4" id="KW-0812">Transmembrane</keyword>
<evidence type="ECO:0000313" key="6">
    <source>
        <dbReference type="EMBL" id="KAA1421755.1"/>
    </source>
</evidence>
<evidence type="ECO:0000259" key="5">
    <source>
        <dbReference type="SMART" id="SM00387"/>
    </source>
</evidence>
<gene>
    <name evidence="6" type="ORF">F0U44_05650</name>
</gene>
<dbReference type="RefSeq" id="WP_149727216.1">
    <property type="nucleotide sequence ID" value="NZ_VUJV01000001.1"/>
</dbReference>
<evidence type="ECO:0000256" key="2">
    <source>
        <dbReference type="ARBA" id="ARBA00022777"/>
    </source>
</evidence>
<protein>
    <recommendedName>
        <fullName evidence="5">Histidine kinase/HSP90-like ATPase domain-containing protein</fullName>
    </recommendedName>
</protein>
<dbReference type="InterPro" id="IPR050482">
    <property type="entry name" value="Sensor_HK_TwoCompSys"/>
</dbReference>
<evidence type="ECO:0000256" key="3">
    <source>
        <dbReference type="ARBA" id="ARBA00023012"/>
    </source>
</evidence>
<accession>A0A5B1LLV6</accession>
<keyword evidence="2" id="KW-0418">Kinase</keyword>
<proteinExistence type="predicted"/>
<dbReference type="PANTHER" id="PTHR24421">
    <property type="entry name" value="NITRATE/NITRITE SENSOR PROTEIN NARX-RELATED"/>
    <property type="match status" value="1"/>
</dbReference>
<keyword evidence="4" id="KW-0472">Membrane</keyword>
<dbReference type="SMART" id="SM00387">
    <property type="entry name" value="HATPase_c"/>
    <property type="match status" value="1"/>
</dbReference>
<dbReference type="GO" id="GO:0000160">
    <property type="term" value="P:phosphorelay signal transduction system"/>
    <property type="evidence" value="ECO:0007669"/>
    <property type="project" value="UniProtKB-KW"/>
</dbReference>
<dbReference type="EMBL" id="VUJV01000001">
    <property type="protein sequence ID" value="KAA1421755.1"/>
    <property type="molecule type" value="Genomic_DNA"/>
</dbReference>
<feature type="transmembrane region" description="Helical" evidence="4">
    <location>
        <begin position="487"/>
        <end position="512"/>
    </location>
</feature>
<evidence type="ECO:0000256" key="4">
    <source>
        <dbReference type="SAM" id="Phobius"/>
    </source>
</evidence>
<dbReference type="CDD" id="cd16917">
    <property type="entry name" value="HATPase_UhpB-NarQ-NarX-like"/>
    <property type="match status" value="1"/>
</dbReference>